<dbReference type="Gene3D" id="3.20.20.140">
    <property type="entry name" value="Metal-dependent hydrolases"/>
    <property type="match status" value="1"/>
</dbReference>
<protein>
    <submittedName>
        <fullName evidence="3">Amidohydrolase</fullName>
    </submittedName>
</protein>
<reference evidence="3 4" key="1">
    <citation type="submission" date="2018-07" db="EMBL/GenBank/DDBJ databases">
        <title>Lottiidibacillus patelloidae gen. nov., sp. nov., isolated from the intestinal tract of a marine limpet and the reclassification of B. taeanensis BH030017T, B. algicola KMM 3737T and B. hwajinpoensis SW-72T as genus Lottiidibacillus.</title>
        <authorList>
            <person name="Liu R."/>
            <person name="Huang Z."/>
        </authorList>
    </citation>
    <scope>NUCLEOTIDE SEQUENCE [LARGE SCALE GENOMIC DNA]</scope>
    <source>
        <strain evidence="3 4">BH030017</strain>
    </source>
</reference>
<accession>A0A366Y165</accession>
<proteinExistence type="predicted"/>
<dbReference type="InterPro" id="IPR006680">
    <property type="entry name" value="Amidohydro-rel"/>
</dbReference>
<dbReference type="InterPro" id="IPR032466">
    <property type="entry name" value="Metal_Hydrolase"/>
</dbReference>
<dbReference type="OrthoDB" id="9777673at2"/>
<dbReference type="EMBL" id="QOCW01000003">
    <property type="protein sequence ID" value="RBW70749.1"/>
    <property type="molecule type" value="Genomic_DNA"/>
</dbReference>
<dbReference type="GO" id="GO:0005737">
    <property type="term" value="C:cytoplasm"/>
    <property type="evidence" value="ECO:0007669"/>
    <property type="project" value="TreeGrafter"/>
</dbReference>
<dbReference type="GO" id="GO:0016787">
    <property type="term" value="F:hydrolase activity"/>
    <property type="evidence" value="ECO:0007669"/>
    <property type="project" value="UniProtKB-KW"/>
</dbReference>
<dbReference type="Pfam" id="PF04909">
    <property type="entry name" value="Amidohydro_2"/>
    <property type="match status" value="1"/>
</dbReference>
<evidence type="ECO:0000313" key="4">
    <source>
        <dbReference type="Proteomes" id="UP000253314"/>
    </source>
</evidence>
<organism evidence="3 4">
    <name type="scientific">Bacillus taeanensis</name>
    <dbReference type="NCBI Taxonomy" id="273032"/>
    <lineage>
        <taxon>Bacteria</taxon>
        <taxon>Bacillati</taxon>
        <taxon>Bacillota</taxon>
        <taxon>Bacilli</taxon>
        <taxon>Bacillales</taxon>
        <taxon>Bacillaceae</taxon>
        <taxon>Bacillus</taxon>
    </lineage>
</organism>
<evidence type="ECO:0000313" key="3">
    <source>
        <dbReference type="EMBL" id="RBW70749.1"/>
    </source>
</evidence>
<evidence type="ECO:0000256" key="1">
    <source>
        <dbReference type="ARBA" id="ARBA00023239"/>
    </source>
</evidence>
<name>A0A366Y165_9BACI</name>
<sequence>MRGVMKMVHAINEKSIKGAAKTKQLVIDSDVHSYLNSLNDLVPYCDESLQKRLNIGKFKKQAFEGKLISAAEFRFPECRYINPVSVVRGDAFSPEGAIPGSDPAFVAKDLFDRSNTQYGILNSCNATMGAFHNIDIANGFNTAFNDWQYENWIEKDSRYKMSMLVSPLDPAAAVKEIERVGKKPGVVAVNLQTTTTPFGNRNLYPIYEAAEHYGLQMLIHPDSEASGENGPAQAVGPASTYMEWHTCLGFNAQRNIVSLVCEGVFEKFPKLKFVFVEYGVAGIVPLLWRIDKNWKTLREEVPWLKELPSEYIKRNVRLGTQPIEEPYRPKDLLEIIQMAGIEDMLLYCSDYPHWDGDEADRVFNTFPKELKNKIFYENALNTYHFTR</sequence>
<evidence type="ECO:0000259" key="2">
    <source>
        <dbReference type="Pfam" id="PF04909"/>
    </source>
</evidence>
<dbReference type="AlphaFoldDB" id="A0A366Y165"/>
<dbReference type="GO" id="GO:0019748">
    <property type="term" value="P:secondary metabolic process"/>
    <property type="evidence" value="ECO:0007669"/>
    <property type="project" value="TreeGrafter"/>
</dbReference>
<dbReference type="InterPro" id="IPR032465">
    <property type="entry name" value="ACMSD"/>
</dbReference>
<dbReference type="PANTHER" id="PTHR21240:SF28">
    <property type="entry name" value="ISO-OROTATE DECARBOXYLASE (EUROFUNG)"/>
    <property type="match status" value="1"/>
</dbReference>
<comment type="caution">
    <text evidence="3">The sequence shown here is derived from an EMBL/GenBank/DDBJ whole genome shotgun (WGS) entry which is preliminary data.</text>
</comment>
<gene>
    <name evidence="3" type="ORF">DS031_04510</name>
</gene>
<dbReference type="GO" id="GO:0016831">
    <property type="term" value="F:carboxy-lyase activity"/>
    <property type="evidence" value="ECO:0007669"/>
    <property type="project" value="InterPro"/>
</dbReference>
<keyword evidence="1" id="KW-0456">Lyase</keyword>
<dbReference type="Proteomes" id="UP000253314">
    <property type="component" value="Unassembled WGS sequence"/>
</dbReference>
<keyword evidence="4" id="KW-1185">Reference proteome</keyword>
<feature type="domain" description="Amidohydrolase-related" evidence="2">
    <location>
        <begin position="94"/>
        <end position="385"/>
    </location>
</feature>
<dbReference type="PANTHER" id="PTHR21240">
    <property type="entry name" value="2-AMINO-3-CARBOXYLMUCONATE-6-SEMIALDEHYDE DECARBOXYLASE"/>
    <property type="match status" value="1"/>
</dbReference>
<dbReference type="SUPFAM" id="SSF51556">
    <property type="entry name" value="Metallo-dependent hydrolases"/>
    <property type="match status" value="1"/>
</dbReference>
<keyword evidence="3" id="KW-0378">Hydrolase</keyword>